<sequence length="187" mass="19850">MNRTKTGRPRRPDRPQTSKEVFRQGAVHGLVAGAVGVVAMTVSEKLEQRLTGRPNSHVPGATMAALMGMRREPTGMNLLMHLGQGVLLGALRGAMAHAGLRGPFSSAMFAVVRLTNDQTLENATGVGAPPWTWPRDELAVDLFHKAVYAIATGLVADRLAARTGAGPGQRHAQRVPGRHAHVGPPPN</sequence>
<evidence type="ECO:0000313" key="4">
    <source>
        <dbReference type="EMBL" id="SFC60279.1"/>
    </source>
</evidence>
<evidence type="ECO:0008006" key="7">
    <source>
        <dbReference type="Google" id="ProtNLM"/>
    </source>
</evidence>
<reference evidence="3" key="2">
    <citation type="submission" date="2016-10" db="EMBL/GenBank/DDBJ databases">
        <authorList>
            <person name="de Groot N.N."/>
        </authorList>
    </citation>
    <scope>NUCLEOTIDE SEQUENCE [LARGE SCALE GENOMIC DNA]</scope>
    <source>
        <strain evidence="3">ATCC 20501</strain>
    </source>
</reference>
<evidence type="ECO:0000313" key="3">
    <source>
        <dbReference type="EMBL" id="SEF87242.1"/>
    </source>
</evidence>
<dbReference type="EMBL" id="FOME01000001">
    <property type="protein sequence ID" value="SFC60279.1"/>
    <property type="molecule type" value="Genomic_DNA"/>
</dbReference>
<proteinExistence type="predicted"/>
<accession>A0A1H5VIW3</accession>
<accession>A0A1I1KHL5</accession>
<keyword evidence="2" id="KW-0812">Transmembrane</keyword>
<reference evidence="5 6" key="1">
    <citation type="submission" date="2016-10" db="EMBL/GenBank/DDBJ databases">
        <authorList>
            <person name="Varghese N."/>
            <person name="Submissions S."/>
        </authorList>
    </citation>
    <scope>NUCLEOTIDE SEQUENCE [LARGE SCALE GENOMIC DNA]</scope>
    <source>
        <strain evidence="6">ATCC 20501</strain>
        <strain evidence="4 5">CGMCC 4.3529</strain>
    </source>
</reference>
<evidence type="ECO:0000313" key="6">
    <source>
        <dbReference type="Proteomes" id="UP000236729"/>
    </source>
</evidence>
<gene>
    <name evidence="3" type="ORF">SAMN02982929_00896</name>
    <name evidence="4" type="ORF">SAMN05216506_1011174</name>
</gene>
<feature type="compositionally biased region" description="Basic residues" evidence="1">
    <location>
        <begin position="171"/>
        <end position="181"/>
    </location>
</feature>
<evidence type="ECO:0000256" key="1">
    <source>
        <dbReference type="SAM" id="MobiDB-lite"/>
    </source>
</evidence>
<keyword evidence="2" id="KW-1133">Transmembrane helix</keyword>
<dbReference type="Proteomes" id="UP000199690">
    <property type="component" value="Unassembled WGS sequence"/>
</dbReference>
<keyword evidence="2" id="KW-0472">Membrane</keyword>
<feature type="transmembrane region" description="Helical" evidence="2">
    <location>
        <begin position="21"/>
        <end position="42"/>
    </location>
</feature>
<name>A0A1H5VIW3_9PSEU</name>
<dbReference type="EMBL" id="FNVB01000002">
    <property type="protein sequence ID" value="SEF87242.1"/>
    <property type="molecule type" value="Genomic_DNA"/>
</dbReference>
<organism evidence="3 6">
    <name type="scientific">Saccharopolyspora kobensis</name>
    <dbReference type="NCBI Taxonomy" id="146035"/>
    <lineage>
        <taxon>Bacteria</taxon>
        <taxon>Bacillati</taxon>
        <taxon>Actinomycetota</taxon>
        <taxon>Actinomycetes</taxon>
        <taxon>Pseudonocardiales</taxon>
        <taxon>Pseudonocardiaceae</taxon>
        <taxon>Saccharopolyspora</taxon>
    </lineage>
</organism>
<dbReference type="AlphaFoldDB" id="A0A1H5VIW3"/>
<dbReference type="Proteomes" id="UP000236729">
    <property type="component" value="Unassembled WGS sequence"/>
</dbReference>
<evidence type="ECO:0000313" key="5">
    <source>
        <dbReference type="Proteomes" id="UP000199690"/>
    </source>
</evidence>
<keyword evidence="5" id="KW-1185">Reference proteome</keyword>
<feature type="region of interest" description="Disordered" evidence="1">
    <location>
        <begin position="165"/>
        <end position="187"/>
    </location>
</feature>
<protein>
    <recommendedName>
        <fullName evidence="7">DUF1440 domain-containing protein</fullName>
    </recommendedName>
</protein>
<evidence type="ECO:0000256" key="2">
    <source>
        <dbReference type="SAM" id="Phobius"/>
    </source>
</evidence>